<evidence type="ECO:0000259" key="11">
    <source>
        <dbReference type="PROSITE" id="PS51371"/>
    </source>
</evidence>
<evidence type="ECO:0000313" key="14">
    <source>
        <dbReference type="Proteomes" id="UP000198618"/>
    </source>
</evidence>
<dbReference type="Gene3D" id="3.10.580.10">
    <property type="entry name" value="CBS-domain"/>
    <property type="match status" value="1"/>
</dbReference>
<dbReference type="STRING" id="930131.SAMN05216389_10774"/>
<dbReference type="InterPro" id="IPR000644">
    <property type="entry name" value="CBS_dom"/>
</dbReference>
<dbReference type="Pfam" id="PF00571">
    <property type="entry name" value="CBS"/>
    <property type="match status" value="2"/>
</dbReference>
<feature type="transmembrane region" description="Helical" evidence="10">
    <location>
        <begin position="122"/>
        <end position="145"/>
    </location>
</feature>
<keyword evidence="5 9" id="KW-1133">Transmembrane helix</keyword>
<dbReference type="OrthoDB" id="9798188at2"/>
<keyword evidence="7 9" id="KW-0472">Membrane</keyword>
<dbReference type="PANTHER" id="PTHR22777:SF17">
    <property type="entry name" value="UPF0053 PROTEIN SLL0260"/>
    <property type="match status" value="1"/>
</dbReference>
<comment type="subcellular location">
    <subcellularLocation>
        <location evidence="1">Membrane</location>
        <topology evidence="1">Multi-pass membrane protein</topology>
    </subcellularLocation>
</comment>
<accession>A0A1I0CTY7</accession>
<dbReference type="GO" id="GO:0005886">
    <property type="term" value="C:plasma membrane"/>
    <property type="evidence" value="ECO:0007669"/>
    <property type="project" value="TreeGrafter"/>
</dbReference>
<dbReference type="PROSITE" id="PS51846">
    <property type="entry name" value="CNNM"/>
    <property type="match status" value="1"/>
</dbReference>
<organism evidence="13 14">
    <name type="scientific">Oceanobacillus limi</name>
    <dbReference type="NCBI Taxonomy" id="930131"/>
    <lineage>
        <taxon>Bacteria</taxon>
        <taxon>Bacillati</taxon>
        <taxon>Bacillota</taxon>
        <taxon>Bacilli</taxon>
        <taxon>Bacillales</taxon>
        <taxon>Bacillaceae</taxon>
        <taxon>Oceanobacillus</taxon>
    </lineage>
</organism>
<evidence type="ECO:0000256" key="6">
    <source>
        <dbReference type="ARBA" id="ARBA00023122"/>
    </source>
</evidence>
<dbReference type="AlphaFoldDB" id="A0A1I0CTY7"/>
<dbReference type="SUPFAM" id="SSF56176">
    <property type="entry name" value="FAD-binding/transporter-associated domain-like"/>
    <property type="match status" value="1"/>
</dbReference>
<evidence type="ECO:0000313" key="13">
    <source>
        <dbReference type="EMBL" id="SET23063.1"/>
    </source>
</evidence>
<dbReference type="InterPro" id="IPR016169">
    <property type="entry name" value="FAD-bd_PCMH_sub2"/>
</dbReference>
<dbReference type="PANTHER" id="PTHR22777">
    <property type="entry name" value="HEMOLYSIN-RELATED"/>
    <property type="match status" value="1"/>
</dbReference>
<dbReference type="SMART" id="SM00116">
    <property type="entry name" value="CBS"/>
    <property type="match status" value="2"/>
</dbReference>
<dbReference type="SUPFAM" id="SSF54631">
    <property type="entry name" value="CBS-domain pair"/>
    <property type="match status" value="1"/>
</dbReference>
<name>A0A1I0CTY7_9BACI</name>
<dbReference type="SMART" id="SM01091">
    <property type="entry name" value="CorC_HlyC"/>
    <property type="match status" value="1"/>
</dbReference>
<keyword evidence="4" id="KW-0677">Repeat</keyword>
<evidence type="ECO:0000256" key="1">
    <source>
        <dbReference type="ARBA" id="ARBA00004141"/>
    </source>
</evidence>
<feature type="transmembrane region" description="Helical" evidence="10">
    <location>
        <begin position="59"/>
        <end position="78"/>
    </location>
</feature>
<reference evidence="13 14" key="1">
    <citation type="submission" date="2016-10" db="EMBL/GenBank/DDBJ databases">
        <authorList>
            <person name="de Groot N.N."/>
        </authorList>
    </citation>
    <scope>NUCLEOTIDE SEQUENCE [LARGE SCALE GENOMIC DNA]</scope>
    <source>
        <strain evidence="13 14">IBRC-M 10780</strain>
    </source>
</reference>
<dbReference type="CDD" id="cd04590">
    <property type="entry name" value="CBS_pair_CorC_HlyC_assoc"/>
    <property type="match status" value="1"/>
</dbReference>
<gene>
    <name evidence="13" type="ORF">SAMN05216389_10774</name>
</gene>
<evidence type="ECO:0000256" key="3">
    <source>
        <dbReference type="ARBA" id="ARBA00022692"/>
    </source>
</evidence>
<dbReference type="InterPro" id="IPR046342">
    <property type="entry name" value="CBS_dom_sf"/>
</dbReference>
<dbReference type="Proteomes" id="UP000198618">
    <property type="component" value="Unassembled WGS sequence"/>
</dbReference>
<dbReference type="EMBL" id="FOHE01000007">
    <property type="protein sequence ID" value="SET23063.1"/>
    <property type="molecule type" value="Genomic_DNA"/>
</dbReference>
<dbReference type="RefSeq" id="WP_090869158.1">
    <property type="nucleotide sequence ID" value="NZ_FOHE01000007.1"/>
</dbReference>
<evidence type="ECO:0000256" key="8">
    <source>
        <dbReference type="PROSITE-ProRule" id="PRU00703"/>
    </source>
</evidence>
<protein>
    <submittedName>
        <fullName evidence="13">Hemolysin, contains CBS domains</fullName>
    </submittedName>
</protein>
<proteinExistence type="inferred from homology"/>
<feature type="domain" description="CNNM transmembrane" evidence="12">
    <location>
        <begin position="1"/>
        <end position="186"/>
    </location>
</feature>
<feature type="transmembrane region" description="Helical" evidence="10">
    <location>
        <begin position="90"/>
        <end position="110"/>
    </location>
</feature>
<dbReference type="PROSITE" id="PS51371">
    <property type="entry name" value="CBS"/>
    <property type="match status" value="2"/>
</dbReference>
<evidence type="ECO:0000256" key="5">
    <source>
        <dbReference type="ARBA" id="ARBA00022989"/>
    </source>
</evidence>
<evidence type="ECO:0000259" key="12">
    <source>
        <dbReference type="PROSITE" id="PS51846"/>
    </source>
</evidence>
<feature type="domain" description="CBS" evidence="11">
    <location>
        <begin position="269"/>
        <end position="326"/>
    </location>
</feature>
<dbReference type="FunFam" id="3.10.580.10:FF:000002">
    <property type="entry name" value="Magnesium/cobalt efflux protein CorC"/>
    <property type="match status" value="1"/>
</dbReference>
<dbReference type="Pfam" id="PF03471">
    <property type="entry name" value="CorC_HlyC"/>
    <property type="match status" value="1"/>
</dbReference>
<evidence type="ECO:0000256" key="9">
    <source>
        <dbReference type="PROSITE-ProRule" id="PRU01193"/>
    </source>
</evidence>
<sequence length="420" mass="47393">MVTSFILLIVLIILSGFFSSSETAYSSLNKVRLKKYVNDGKRGSEKALKLVLDDNFDKTLSTILIANNIVNIAAASFSAKMATDLVGGNAGVLINTAIMTVLILIFGEILPKSLAKEHAETYAMAISSILFVLFKTLAPINYFFLRLKEVVSKIIAKDQMLPSITEEEIKLIVGIGEKEGIIDKSERQLIHRSMKLDETAVREILTPRTDMVAINSNQSVEEIKDVFFRERYSRIPVYENSIDNIIGFITEKEFLTHLLKSKDIRLKELIREPLFVAESMKISTLLPRLQKEKIPIAIVINEFGGTVGIVTLEDVLEEIVGEILDENEEETNQVSKINDRQYIFSSNYYLRDFASFLNVPLPKSSYFTLGGWTMENLEEIPKEGDSFHYQNLTICVDQVASRRVTKLRVEVHPIKGANNK</sequence>
<keyword evidence="6 8" id="KW-0129">CBS domain</keyword>
<keyword evidence="3 9" id="KW-0812">Transmembrane</keyword>
<dbReference type="InterPro" id="IPR044751">
    <property type="entry name" value="Ion_transp-like_CBS"/>
</dbReference>
<evidence type="ECO:0000256" key="7">
    <source>
        <dbReference type="ARBA" id="ARBA00023136"/>
    </source>
</evidence>
<feature type="domain" description="CBS" evidence="11">
    <location>
        <begin position="205"/>
        <end position="264"/>
    </location>
</feature>
<comment type="similarity">
    <text evidence="2">Belongs to the UPF0053 family.</text>
</comment>
<evidence type="ECO:0000256" key="4">
    <source>
        <dbReference type="ARBA" id="ARBA00022737"/>
    </source>
</evidence>
<dbReference type="Gene3D" id="3.30.465.10">
    <property type="match status" value="1"/>
</dbReference>
<dbReference type="InterPro" id="IPR002550">
    <property type="entry name" value="CNNM"/>
</dbReference>
<dbReference type="GO" id="GO:0050660">
    <property type="term" value="F:flavin adenine dinucleotide binding"/>
    <property type="evidence" value="ECO:0007669"/>
    <property type="project" value="InterPro"/>
</dbReference>
<dbReference type="InterPro" id="IPR036318">
    <property type="entry name" value="FAD-bd_PCMH-like_sf"/>
</dbReference>
<evidence type="ECO:0000256" key="10">
    <source>
        <dbReference type="SAM" id="Phobius"/>
    </source>
</evidence>
<evidence type="ECO:0000256" key="2">
    <source>
        <dbReference type="ARBA" id="ARBA00006337"/>
    </source>
</evidence>
<dbReference type="InterPro" id="IPR005170">
    <property type="entry name" value="Transptr-assoc_dom"/>
</dbReference>
<keyword evidence="14" id="KW-1185">Reference proteome</keyword>
<dbReference type="Pfam" id="PF01595">
    <property type="entry name" value="CNNM"/>
    <property type="match status" value="1"/>
</dbReference>